<dbReference type="Pfam" id="PF22629">
    <property type="entry name" value="ACT_AHAS_ss"/>
    <property type="match status" value="1"/>
</dbReference>
<sequence>MNKDFTITAFTENHIGLLNRITSVFTRRHLNIESLNASESQIPGIHRFTIVLNTTEEMVKKLVLQLEKQVEVIKAIYHTDEETVFQEITLFKISVEKAAEDNLVERLIRDKNARILSVEQDFMIVEKTGHKVENDDLLEFLKPYGLIDYVKSGRVSLIKMDEELKDLKKLIKEAKQAEYKQSLN</sequence>
<dbReference type="GO" id="GO:0009097">
    <property type="term" value="P:isoleucine biosynthetic process"/>
    <property type="evidence" value="ECO:0007669"/>
    <property type="project" value="UniProtKB-UniRule"/>
</dbReference>
<dbReference type="OrthoDB" id="1523722at2"/>
<dbReference type="UniPathway" id="UPA00049">
    <property type="reaction ID" value="UER00059"/>
</dbReference>
<evidence type="ECO:0000256" key="8">
    <source>
        <dbReference type="RuleBase" id="RU368092"/>
    </source>
</evidence>
<dbReference type="InterPro" id="IPR004789">
    <property type="entry name" value="Acetalactate_synth_ssu"/>
</dbReference>
<accession>A0A150X492</accession>
<gene>
    <name evidence="10" type="ORF">AWW68_12555</name>
</gene>
<dbReference type="Gene3D" id="3.30.70.260">
    <property type="match status" value="1"/>
</dbReference>
<dbReference type="RefSeq" id="WP_068221916.1">
    <property type="nucleotide sequence ID" value="NZ_CP139724.1"/>
</dbReference>
<dbReference type="PANTHER" id="PTHR30239">
    <property type="entry name" value="ACETOLACTATE SYNTHASE SMALL SUBUNIT"/>
    <property type="match status" value="1"/>
</dbReference>
<feature type="domain" description="ACT" evidence="9">
    <location>
        <begin position="6"/>
        <end position="80"/>
    </location>
</feature>
<dbReference type="GO" id="GO:1990610">
    <property type="term" value="F:acetolactate synthase regulator activity"/>
    <property type="evidence" value="ECO:0007669"/>
    <property type="project" value="UniProtKB-UniRule"/>
</dbReference>
<name>A0A150X492_9BACT</name>
<proteinExistence type="inferred from homology"/>
<dbReference type="Proteomes" id="UP000075606">
    <property type="component" value="Unassembled WGS sequence"/>
</dbReference>
<dbReference type="CDD" id="cd04878">
    <property type="entry name" value="ACT_AHAS"/>
    <property type="match status" value="1"/>
</dbReference>
<dbReference type="GO" id="GO:0005829">
    <property type="term" value="C:cytosol"/>
    <property type="evidence" value="ECO:0007669"/>
    <property type="project" value="TreeGrafter"/>
</dbReference>
<dbReference type="InterPro" id="IPR039557">
    <property type="entry name" value="AHAS_ACT"/>
</dbReference>
<evidence type="ECO:0000256" key="2">
    <source>
        <dbReference type="ARBA" id="ARBA00005025"/>
    </source>
</evidence>
<keyword evidence="11" id="KW-1185">Reference proteome</keyword>
<keyword evidence="5 8" id="KW-0028">Amino-acid biosynthesis</keyword>
<protein>
    <recommendedName>
        <fullName evidence="8">Acetolactate synthase small subunit</fullName>
        <shortName evidence="8">AHAS</shortName>
        <shortName evidence="8">ALS</shortName>
        <ecNumber evidence="8">2.2.1.6</ecNumber>
    </recommendedName>
    <alternativeName>
        <fullName evidence="8">Acetohydroxy-acid synthase small subunit</fullName>
    </alternativeName>
</protein>
<dbReference type="InterPro" id="IPR002912">
    <property type="entry name" value="ACT_dom"/>
</dbReference>
<dbReference type="EMBL" id="LRPC01000028">
    <property type="protein sequence ID" value="KYG73517.1"/>
    <property type="molecule type" value="Genomic_DNA"/>
</dbReference>
<dbReference type="InterPro" id="IPR027271">
    <property type="entry name" value="Acetolactate_synth/TF_NikR_C"/>
</dbReference>
<evidence type="ECO:0000313" key="11">
    <source>
        <dbReference type="Proteomes" id="UP000075606"/>
    </source>
</evidence>
<dbReference type="NCBIfam" id="TIGR00119">
    <property type="entry name" value="acolac_sm"/>
    <property type="match status" value="1"/>
</dbReference>
<keyword evidence="8" id="KW-0808">Transferase</keyword>
<comment type="pathway">
    <text evidence="2 8">Amino-acid biosynthesis; L-valine biosynthesis; L-valine from pyruvate: step 1/4.</text>
</comment>
<dbReference type="AlphaFoldDB" id="A0A150X492"/>
<dbReference type="STRING" id="333140.AWW68_12555"/>
<dbReference type="GO" id="GO:0009099">
    <property type="term" value="P:L-valine biosynthetic process"/>
    <property type="evidence" value="ECO:0007669"/>
    <property type="project" value="UniProtKB-UniRule"/>
</dbReference>
<evidence type="ECO:0000256" key="6">
    <source>
        <dbReference type="ARBA" id="ARBA00023304"/>
    </source>
</evidence>
<evidence type="ECO:0000256" key="1">
    <source>
        <dbReference type="ARBA" id="ARBA00004974"/>
    </source>
</evidence>
<dbReference type="InterPro" id="IPR019455">
    <property type="entry name" value="Acetolactate_synth_ssu_C"/>
</dbReference>
<evidence type="ECO:0000256" key="5">
    <source>
        <dbReference type="ARBA" id="ARBA00022605"/>
    </source>
</evidence>
<dbReference type="Pfam" id="PF10369">
    <property type="entry name" value="ALS_ss_C"/>
    <property type="match status" value="1"/>
</dbReference>
<dbReference type="Gene3D" id="3.30.70.1150">
    <property type="entry name" value="ACT-like. Chain A, domain 2"/>
    <property type="match status" value="1"/>
</dbReference>
<comment type="subunit">
    <text evidence="4 8">Dimer of large and small chains.</text>
</comment>
<evidence type="ECO:0000256" key="4">
    <source>
        <dbReference type="ARBA" id="ARBA00011744"/>
    </source>
</evidence>
<comment type="caution">
    <text evidence="10">The sequence shown here is derived from an EMBL/GenBank/DDBJ whole genome shotgun (WGS) entry which is preliminary data.</text>
</comment>
<evidence type="ECO:0000256" key="3">
    <source>
        <dbReference type="ARBA" id="ARBA00006341"/>
    </source>
</evidence>
<evidence type="ECO:0000259" key="9">
    <source>
        <dbReference type="PROSITE" id="PS51671"/>
    </source>
</evidence>
<evidence type="ECO:0000256" key="7">
    <source>
        <dbReference type="ARBA" id="ARBA00048670"/>
    </source>
</evidence>
<comment type="pathway">
    <text evidence="1 8">Amino-acid biosynthesis; L-isoleucine biosynthesis; L-isoleucine from 2-oxobutanoate: step 1/4.</text>
</comment>
<evidence type="ECO:0000313" key="10">
    <source>
        <dbReference type="EMBL" id="KYG73517.1"/>
    </source>
</evidence>
<keyword evidence="6 8" id="KW-0100">Branched-chain amino acid biosynthesis</keyword>
<comment type="similarity">
    <text evidence="3 8">Belongs to the acetolactate synthase small subunit family.</text>
</comment>
<comment type="function">
    <text evidence="8">Catalyzes the conversion of 2 pyruvate molecules into acetolactate in the first common step of the biosynthetic pathway of the branched-amino acids such as leucine, isoleucine, and valine.</text>
</comment>
<dbReference type="EC" id="2.2.1.6" evidence="8"/>
<dbReference type="PANTHER" id="PTHR30239:SF0">
    <property type="entry name" value="ACETOLACTATE SYNTHASE SMALL SUBUNIT 1, CHLOROPLASTIC"/>
    <property type="match status" value="1"/>
</dbReference>
<organism evidence="10 11">
    <name type="scientific">Roseivirga spongicola</name>
    <dbReference type="NCBI Taxonomy" id="333140"/>
    <lineage>
        <taxon>Bacteria</taxon>
        <taxon>Pseudomonadati</taxon>
        <taxon>Bacteroidota</taxon>
        <taxon>Cytophagia</taxon>
        <taxon>Cytophagales</taxon>
        <taxon>Roseivirgaceae</taxon>
        <taxon>Roseivirga</taxon>
    </lineage>
</organism>
<dbReference type="InterPro" id="IPR054480">
    <property type="entry name" value="AHAS_small-like_ACT"/>
</dbReference>
<dbReference type="PROSITE" id="PS51671">
    <property type="entry name" value="ACT"/>
    <property type="match status" value="1"/>
</dbReference>
<dbReference type="GO" id="GO:0003984">
    <property type="term" value="F:acetolactate synthase activity"/>
    <property type="evidence" value="ECO:0007669"/>
    <property type="project" value="UniProtKB-UniRule"/>
</dbReference>
<reference evidence="10 11" key="1">
    <citation type="submission" date="2016-01" db="EMBL/GenBank/DDBJ databases">
        <title>Genome sequencing of Roseivirga spongicola UST030701-084.</title>
        <authorList>
            <person name="Selvaratnam C."/>
            <person name="Thevarajoo S."/>
            <person name="Goh K.M."/>
            <person name="Ee R."/>
            <person name="Chan K.-G."/>
            <person name="Chong C.S."/>
        </authorList>
    </citation>
    <scope>NUCLEOTIDE SEQUENCE [LARGE SCALE GENOMIC DNA]</scope>
    <source>
        <strain evidence="10 11">UST030701-084</strain>
    </source>
</reference>
<dbReference type="SUPFAM" id="SSF55021">
    <property type="entry name" value="ACT-like"/>
    <property type="match status" value="2"/>
</dbReference>
<comment type="catalytic activity">
    <reaction evidence="7 8">
        <text>2 pyruvate + H(+) = (2S)-2-acetolactate + CO2</text>
        <dbReference type="Rhea" id="RHEA:25249"/>
        <dbReference type="ChEBI" id="CHEBI:15361"/>
        <dbReference type="ChEBI" id="CHEBI:15378"/>
        <dbReference type="ChEBI" id="CHEBI:16526"/>
        <dbReference type="ChEBI" id="CHEBI:58476"/>
        <dbReference type="EC" id="2.2.1.6"/>
    </reaction>
</comment>
<dbReference type="InterPro" id="IPR045865">
    <property type="entry name" value="ACT-like_dom_sf"/>
</dbReference>
<dbReference type="UniPathway" id="UPA00047">
    <property type="reaction ID" value="UER00055"/>
</dbReference>